<dbReference type="AlphaFoldDB" id="A0A268QYC1"/>
<sequence length="77" mass="8093">IVAMATDETTKSLFMGTHPKNGEIGGALAVYNPASKSKTIRRNIVPEQSIVSLASSGGYIYGGTTIFSNGKNESQKT</sequence>
<protein>
    <submittedName>
        <fullName evidence="1">Uncharacterized protein</fullName>
    </submittedName>
</protein>
<gene>
    <name evidence="1" type="ORF">CHH61_25020</name>
</gene>
<accession>A0A268QYC1</accession>
<proteinExistence type="predicted"/>
<dbReference type="Proteomes" id="UP000216133">
    <property type="component" value="Unassembled WGS sequence"/>
</dbReference>
<organism evidence="1 2">
    <name type="scientific">Shouchella clausii</name>
    <name type="common">Alkalihalobacillus clausii</name>
    <dbReference type="NCBI Taxonomy" id="79880"/>
    <lineage>
        <taxon>Bacteria</taxon>
        <taxon>Bacillati</taxon>
        <taxon>Bacillota</taxon>
        <taxon>Bacilli</taxon>
        <taxon>Bacillales</taxon>
        <taxon>Bacillaceae</taxon>
        <taxon>Shouchella</taxon>
    </lineage>
</organism>
<evidence type="ECO:0000313" key="1">
    <source>
        <dbReference type="EMBL" id="PAF12516.1"/>
    </source>
</evidence>
<evidence type="ECO:0000313" key="2">
    <source>
        <dbReference type="Proteomes" id="UP000216133"/>
    </source>
</evidence>
<feature type="non-terminal residue" evidence="1">
    <location>
        <position position="77"/>
    </location>
</feature>
<dbReference type="EMBL" id="NPBS01000673">
    <property type="protein sequence ID" value="PAF12516.1"/>
    <property type="molecule type" value="Genomic_DNA"/>
</dbReference>
<feature type="non-terminal residue" evidence="1">
    <location>
        <position position="1"/>
    </location>
</feature>
<comment type="caution">
    <text evidence="1">The sequence shown here is derived from an EMBL/GenBank/DDBJ whole genome shotgun (WGS) entry which is preliminary data.</text>
</comment>
<reference evidence="1 2" key="1">
    <citation type="submission" date="2017-07" db="EMBL/GenBank/DDBJ databases">
        <title>Isolation and whole genome analysis of endospore-forming bacteria from heroin.</title>
        <authorList>
            <person name="Kalinowski J."/>
            <person name="Ahrens B."/>
            <person name="Al-Dilaimi A."/>
            <person name="Winkler A."/>
            <person name="Wibberg D."/>
            <person name="Schleenbecker U."/>
            <person name="Ruckert C."/>
            <person name="Wolfel R."/>
            <person name="Grass G."/>
        </authorList>
    </citation>
    <scope>NUCLEOTIDE SEQUENCE [LARGE SCALE GENOMIC DNA]</scope>
    <source>
        <strain evidence="1 2">7523-2</strain>
    </source>
</reference>
<name>A0A268QYC1_SHOCL</name>